<gene>
    <name evidence="1" type="ORF">HPB50_012793</name>
</gene>
<proteinExistence type="predicted"/>
<accession>A0ACB7SMD7</accession>
<keyword evidence="2" id="KW-1185">Reference proteome</keyword>
<evidence type="ECO:0000313" key="1">
    <source>
        <dbReference type="EMBL" id="KAH6936028.1"/>
    </source>
</evidence>
<sequence>MPRQRSMLLPVPDWSWTTEFSRDLMGKTCTRGEFEPEPLALYTPFTLESADVVESTRTGRRESLRERAVGVVAGLASTVKGSVSSVMTTAGGGSCVFGLDMARNAAARFERELSSPKPILFEASPPPAAMVSSPTSR</sequence>
<reference evidence="1" key="1">
    <citation type="submission" date="2020-05" db="EMBL/GenBank/DDBJ databases">
        <title>Large-scale comparative analyses of tick genomes elucidate their genetic diversity and vector capacities.</title>
        <authorList>
            <person name="Jia N."/>
            <person name="Wang J."/>
            <person name="Shi W."/>
            <person name="Du L."/>
            <person name="Sun Y."/>
            <person name="Zhan W."/>
            <person name="Jiang J."/>
            <person name="Wang Q."/>
            <person name="Zhang B."/>
            <person name="Ji P."/>
            <person name="Sakyi L.B."/>
            <person name="Cui X."/>
            <person name="Yuan T."/>
            <person name="Jiang B."/>
            <person name="Yang W."/>
            <person name="Lam T.T.-Y."/>
            <person name="Chang Q."/>
            <person name="Ding S."/>
            <person name="Wang X."/>
            <person name="Zhu J."/>
            <person name="Ruan X."/>
            <person name="Zhao L."/>
            <person name="Wei J."/>
            <person name="Que T."/>
            <person name="Du C."/>
            <person name="Cheng J."/>
            <person name="Dai P."/>
            <person name="Han X."/>
            <person name="Huang E."/>
            <person name="Gao Y."/>
            <person name="Liu J."/>
            <person name="Shao H."/>
            <person name="Ye R."/>
            <person name="Li L."/>
            <person name="Wei W."/>
            <person name="Wang X."/>
            <person name="Wang C."/>
            <person name="Yang T."/>
            <person name="Huo Q."/>
            <person name="Li W."/>
            <person name="Guo W."/>
            <person name="Chen H."/>
            <person name="Zhou L."/>
            <person name="Ni X."/>
            <person name="Tian J."/>
            <person name="Zhou Y."/>
            <person name="Sheng Y."/>
            <person name="Liu T."/>
            <person name="Pan Y."/>
            <person name="Xia L."/>
            <person name="Li J."/>
            <person name="Zhao F."/>
            <person name="Cao W."/>
        </authorList>
    </citation>
    <scope>NUCLEOTIDE SEQUENCE</scope>
    <source>
        <strain evidence="1">Hyas-2018</strain>
    </source>
</reference>
<evidence type="ECO:0000313" key="2">
    <source>
        <dbReference type="Proteomes" id="UP000821845"/>
    </source>
</evidence>
<protein>
    <submittedName>
        <fullName evidence="1">Uncharacterized protein</fullName>
    </submittedName>
</protein>
<dbReference type="Proteomes" id="UP000821845">
    <property type="component" value="Chromosome 3"/>
</dbReference>
<comment type="caution">
    <text evidence="1">The sequence shown here is derived from an EMBL/GenBank/DDBJ whole genome shotgun (WGS) entry which is preliminary data.</text>
</comment>
<name>A0ACB7SMD7_HYAAI</name>
<dbReference type="EMBL" id="CM023483">
    <property type="protein sequence ID" value="KAH6936028.1"/>
    <property type="molecule type" value="Genomic_DNA"/>
</dbReference>
<organism evidence="1 2">
    <name type="scientific">Hyalomma asiaticum</name>
    <name type="common">Tick</name>
    <dbReference type="NCBI Taxonomy" id="266040"/>
    <lineage>
        <taxon>Eukaryota</taxon>
        <taxon>Metazoa</taxon>
        <taxon>Ecdysozoa</taxon>
        <taxon>Arthropoda</taxon>
        <taxon>Chelicerata</taxon>
        <taxon>Arachnida</taxon>
        <taxon>Acari</taxon>
        <taxon>Parasitiformes</taxon>
        <taxon>Ixodida</taxon>
        <taxon>Ixodoidea</taxon>
        <taxon>Ixodidae</taxon>
        <taxon>Hyalomminae</taxon>
        <taxon>Hyalomma</taxon>
    </lineage>
</organism>